<reference evidence="2 3" key="1">
    <citation type="submission" date="2017-02" db="EMBL/GenBank/DDBJ databases">
        <title>Complete genome sequence of the cold-active Pseudoalteromonas aliena strain EH1 isolated from Arctic seawater.</title>
        <authorList>
            <person name="Kim E."/>
            <person name="Heo E."/>
            <person name="Kim H."/>
            <person name="Kim D."/>
        </authorList>
    </citation>
    <scope>NUCLEOTIDE SEQUENCE [LARGE SCALE GENOMIC DNA]</scope>
    <source>
        <strain evidence="2 3">EH1</strain>
    </source>
</reference>
<dbReference type="RefSeq" id="WP_077537998.1">
    <property type="nucleotide sequence ID" value="NZ_CANLYY010000022.1"/>
</dbReference>
<dbReference type="Pfam" id="PF00583">
    <property type="entry name" value="Acetyltransf_1"/>
    <property type="match status" value="1"/>
</dbReference>
<dbReference type="EMBL" id="CP019628">
    <property type="protein sequence ID" value="AQQ01355.1"/>
    <property type="molecule type" value="Genomic_DNA"/>
</dbReference>
<evidence type="ECO:0000313" key="2">
    <source>
        <dbReference type="EMBL" id="AQQ01355.1"/>
    </source>
</evidence>
<gene>
    <name evidence="2" type="ORF">B0W48_17220</name>
</gene>
<dbReference type="InterPro" id="IPR000182">
    <property type="entry name" value="GNAT_dom"/>
</dbReference>
<accession>A0A1Q2H1W7</accession>
<name>A0A1Q2H1W7_9GAMM</name>
<dbReference type="CDD" id="cd04301">
    <property type="entry name" value="NAT_SF"/>
    <property type="match status" value="1"/>
</dbReference>
<dbReference type="GO" id="GO:0016747">
    <property type="term" value="F:acyltransferase activity, transferring groups other than amino-acyl groups"/>
    <property type="evidence" value="ECO:0007669"/>
    <property type="project" value="InterPro"/>
</dbReference>
<sequence>MKLTTPMPPEEADFEALKAGLTAFNESFTGIVFREKVSAFVKDDSNEIFGGILGEINWDWMHIQGLWVDASVRKMGWGLKLLSEMEGYALSKGIKNIRLETTTFQALDFYIKTGYSIFGELANMPNGHTSYFLQKQLNV</sequence>
<dbReference type="AlphaFoldDB" id="A0A1Q2H1W7"/>
<keyword evidence="2" id="KW-0808">Transferase</keyword>
<dbReference type="Proteomes" id="UP000188243">
    <property type="component" value="Chromosome"/>
</dbReference>
<dbReference type="KEGG" id="paln:B0W48_17220"/>
<protein>
    <submittedName>
        <fullName evidence="2">GNAT family N-acetyltransferase</fullName>
    </submittedName>
</protein>
<feature type="domain" description="N-acetyltransferase" evidence="1">
    <location>
        <begin position="1"/>
        <end position="138"/>
    </location>
</feature>
<dbReference type="PROSITE" id="PS51186">
    <property type="entry name" value="GNAT"/>
    <property type="match status" value="1"/>
</dbReference>
<proteinExistence type="predicted"/>
<dbReference type="Gene3D" id="3.40.630.30">
    <property type="match status" value="1"/>
</dbReference>
<dbReference type="SUPFAM" id="SSF55729">
    <property type="entry name" value="Acyl-CoA N-acyltransferases (Nat)"/>
    <property type="match status" value="1"/>
</dbReference>
<dbReference type="InterPro" id="IPR016181">
    <property type="entry name" value="Acyl_CoA_acyltransferase"/>
</dbReference>
<evidence type="ECO:0000259" key="1">
    <source>
        <dbReference type="PROSITE" id="PS51186"/>
    </source>
</evidence>
<organism evidence="2 3">
    <name type="scientific">Pseudoalteromonas aliena</name>
    <dbReference type="NCBI Taxonomy" id="247523"/>
    <lineage>
        <taxon>Bacteria</taxon>
        <taxon>Pseudomonadati</taxon>
        <taxon>Pseudomonadota</taxon>
        <taxon>Gammaproteobacteria</taxon>
        <taxon>Alteromonadales</taxon>
        <taxon>Pseudoalteromonadaceae</taxon>
        <taxon>Pseudoalteromonas</taxon>
    </lineage>
</organism>
<evidence type="ECO:0000313" key="3">
    <source>
        <dbReference type="Proteomes" id="UP000188243"/>
    </source>
</evidence>